<comment type="subcellular location">
    <subcellularLocation>
        <location evidence="1">Endomembrane system</location>
    </subcellularLocation>
</comment>
<feature type="compositionally biased region" description="Polar residues" evidence="5">
    <location>
        <begin position="258"/>
        <end position="285"/>
    </location>
</feature>
<dbReference type="EMBL" id="JAICCE010000007">
    <property type="protein sequence ID" value="KAG9275457.1"/>
    <property type="molecule type" value="Genomic_DNA"/>
</dbReference>
<evidence type="ECO:0000313" key="7">
    <source>
        <dbReference type="Proteomes" id="UP000752171"/>
    </source>
</evidence>
<dbReference type="Gene3D" id="1.20.58.60">
    <property type="match status" value="1"/>
</dbReference>
<keyword evidence="2" id="KW-0597">Phosphoprotein</keyword>
<dbReference type="InterPro" id="IPR002017">
    <property type="entry name" value="Spectrin_repeat"/>
</dbReference>
<dbReference type="SUPFAM" id="SSF46966">
    <property type="entry name" value="Spectrin repeat"/>
    <property type="match status" value="1"/>
</dbReference>
<feature type="compositionally biased region" description="Basic and acidic residues" evidence="5">
    <location>
        <begin position="96"/>
        <end position="112"/>
    </location>
</feature>
<evidence type="ECO:0000256" key="3">
    <source>
        <dbReference type="ARBA" id="ARBA00022737"/>
    </source>
</evidence>
<dbReference type="AlphaFoldDB" id="A0A8T2LXD2"/>
<organism evidence="6 7">
    <name type="scientific">Astyanax mexicanus</name>
    <name type="common">Blind cave fish</name>
    <name type="synonym">Astyanax fasciatus mexicanus</name>
    <dbReference type="NCBI Taxonomy" id="7994"/>
    <lineage>
        <taxon>Eukaryota</taxon>
        <taxon>Metazoa</taxon>
        <taxon>Chordata</taxon>
        <taxon>Craniata</taxon>
        <taxon>Vertebrata</taxon>
        <taxon>Euteleostomi</taxon>
        <taxon>Actinopterygii</taxon>
        <taxon>Neopterygii</taxon>
        <taxon>Teleostei</taxon>
        <taxon>Ostariophysi</taxon>
        <taxon>Characiformes</taxon>
        <taxon>Characoidei</taxon>
        <taxon>Acestrorhamphidae</taxon>
        <taxon>Acestrorhamphinae</taxon>
        <taxon>Astyanax</taxon>
    </lineage>
</organism>
<dbReference type="Pfam" id="PF00435">
    <property type="entry name" value="Spectrin"/>
    <property type="match status" value="1"/>
</dbReference>
<reference evidence="6 7" key="1">
    <citation type="submission" date="2021-07" db="EMBL/GenBank/DDBJ databases">
        <authorList>
            <person name="Imarazene B."/>
            <person name="Zahm M."/>
            <person name="Klopp C."/>
            <person name="Cabau C."/>
            <person name="Beille S."/>
            <person name="Jouanno E."/>
            <person name="Castinel A."/>
            <person name="Lluch J."/>
            <person name="Gil L."/>
            <person name="Kuchtly C."/>
            <person name="Lopez Roques C."/>
            <person name="Donnadieu C."/>
            <person name="Parrinello H."/>
            <person name="Journot L."/>
            <person name="Du K."/>
            <person name="Schartl M."/>
            <person name="Retaux S."/>
            <person name="Guiguen Y."/>
        </authorList>
    </citation>
    <scope>NUCLEOTIDE SEQUENCE [LARGE SCALE GENOMIC DNA]</scope>
    <source>
        <strain evidence="6">Pach_M1</strain>
        <tissue evidence="6">Testis</tissue>
    </source>
</reference>
<dbReference type="Proteomes" id="UP000752171">
    <property type="component" value="Unassembled WGS sequence"/>
</dbReference>
<protein>
    <submittedName>
        <fullName evidence="6">Centrosomal protein of 68 kDa isoform X1</fullName>
    </submittedName>
</protein>
<dbReference type="OrthoDB" id="9448174at2759"/>
<feature type="compositionally biased region" description="Basic and acidic residues" evidence="5">
    <location>
        <begin position="299"/>
        <end position="309"/>
    </location>
</feature>
<sequence>MATRSNQKAKQGFVLLTHNHLSVCSVQLSLRTDEAPSGRRFVAMALGADRAFLETSSSQMDYRSSSSVSWKSRIPGFIRNGHRRPLTQEAGGGSRLGHDLDTRQDSDRERSASKKSVTMAPTSRYMTSRRLYTARKPLVTGERQISILKSPLTQECSERVDMCSTDNYQKEVEGVTSKLSHTFTSESTSVPRFITSSPSASREDLYASLSLSDLRLSSFLEEPDLSSVPSANRNERRSLSSPPVGDFSLTVPISPKWSSTQRTSFSHSYSSQTRPSQKTHANISEQGKDSLLKTGSSLSHKDYSSEPKRRSNYQSNYWACAIPSSLPPSSDRRSPNWDPDKEYQTLLDYTYPLRPNMDITRSSSKSRSLLQTDPFLQDSGIELDRFCSSSSLSCLDQTLAGIRHTRGSPASGQRLTESQSLNLRELSHSKSSEGRLSSSLFSSLDQVGLSVESLDCEGKQTFPHRKPGISSTYRSAPTFLRSTRLLPHHGSFGELDEEFLRLPEQLHELQDLSLQIKDLTAQMNQPFSTSWESLERESTSGIYSAAQVEQPAAEPTVSALQEEQDMVGCRRDKLSEKLKGLGDRVQMISSEVNRGSLREVGTIIDQLSGATLSELQRMTGNNQGENETKESLLQNIQAFCSNLEELIQWLYKVVEKMEVLSPPAVDIDSVKASLTDYKSFQKEIQAHQPLTASVLQTGEMLLCCMNSASPFLKETLVLIERQSRVLETHSEHLFSSILSAMDCLTEPHSQDNTERTS</sequence>
<feature type="region of interest" description="Disordered" evidence="5">
    <location>
        <begin position="223"/>
        <end position="245"/>
    </location>
</feature>
<evidence type="ECO:0000256" key="2">
    <source>
        <dbReference type="ARBA" id="ARBA00022553"/>
    </source>
</evidence>
<evidence type="ECO:0000256" key="1">
    <source>
        <dbReference type="ARBA" id="ARBA00004308"/>
    </source>
</evidence>
<gene>
    <name evidence="6" type="primary">CEP68</name>
    <name evidence="6" type="ORF">AMEX_G9977</name>
</gene>
<dbReference type="GO" id="GO:0012505">
    <property type="term" value="C:endomembrane system"/>
    <property type="evidence" value="ECO:0007669"/>
    <property type="project" value="UniProtKB-SubCell"/>
</dbReference>
<evidence type="ECO:0000256" key="5">
    <source>
        <dbReference type="SAM" id="MobiDB-lite"/>
    </source>
</evidence>
<dbReference type="PANTHER" id="PTHR14514">
    <property type="entry name" value="PKA ANCHORING PROTEIN"/>
    <property type="match status" value="1"/>
</dbReference>
<keyword evidence="4" id="KW-0472">Membrane</keyword>
<dbReference type="PANTHER" id="PTHR14514:SF2">
    <property type="entry name" value="A-KINASE ANCHOR PROTEIN 6"/>
    <property type="match status" value="1"/>
</dbReference>
<name>A0A8T2LXD2_ASTMX</name>
<feature type="region of interest" description="Disordered" evidence="5">
    <location>
        <begin position="79"/>
        <end position="122"/>
    </location>
</feature>
<evidence type="ECO:0000313" key="6">
    <source>
        <dbReference type="EMBL" id="KAG9275457.1"/>
    </source>
</evidence>
<feature type="region of interest" description="Disordered" evidence="5">
    <location>
        <begin position="258"/>
        <end position="309"/>
    </location>
</feature>
<accession>A0A8T2LXD2</accession>
<proteinExistence type="predicted"/>
<comment type="caution">
    <text evidence="6">The sequence shown here is derived from an EMBL/GenBank/DDBJ whole genome shotgun (WGS) entry which is preliminary data.</text>
</comment>
<evidence type="ECO:0000256" key="4">
    <source>
        <dbReference type="ARBA" id="ARBA00023136"/>
    </source>
</evidence>
<keyword evidence="3" id="KW-0677">Repeat</keyword>